<gene>
    <name evidence="8" type="ORF">H9X91_04340</name>
</gene>
<sequence length="470" mass="48914">MEEQQNEYPVYEDPFADPAGPGQWTPPQYWGIPGGLPGLFWGWSAASAASDAQVTAKAGIDINAEDAWSVYDGGSRDVVVALIDTGVDTSHEDLAGAFWVNEDEIPGNGIDDDNNGYVDDVNGWNFYDGNNQIYVDSDDDSHGTHSAGTIAAQADNGVGIAGIVQSGHVKIMVLKVLGGTDGSGSTASIVQAIQYAEANGASICNLSLGSSVSDRALYQTMADSSMLFVVAAGNDGADSDASPSYPAAYGLDNIISVANLNYDGTLHYSSNYGAASVDLAAPGSYILSTTPEDGYSYMTGTSMAAPMVTAAAAMVYSYYPDITLADVKEILLSSVQPLDTLRGLTATGGMLDLGAAMTYDLSTLSGQGWDNSTAAPPASTPVIQITSASQSGETYLVVQVTDDGDLDATAYASGLVSAEQFRSGAGTRFSLDSEGTAAFRVARSGLYTFYAADQAGNETVQTVYVFRSFF</sequence>
<dbReference type="CDD" id="cd07473">
    <property type="entry name" value="Peptidases_S8_Subtilisin_like"/>
    <property type="match status" value="1"/>
</dbReference>
<evidence type="ECO:0000256" key="2">
    <source>
        <dbReference type="ARBA" id="ARBA00022670"/>
    </source>
</evidence>
<dbReference type="InterPro" id="IPR000209">
    <property type="entry name" value="Peptidase_S8/S53_dom"/>
</dbReference>
<dbReference type="SUPFAM" id="SSF52743">
    <property type="entry name" value="Subtilisin-like"/>
    <property type="match status" value="1"/>
</dbReference>
<evidence type="ECO:0000256" key="3">
    <source>
        <dbReference type="ARBA" id="ARBA00022801"/>
    </source>
</evidence>
<dbReference type="PROSITE" id="PS51892">
    <property type="entry name" value="SUBTILASE"/>
    <property type="match status" value="1"/>
</dbReference>
<reference evidence="8 9" key="1">
    <citation type="journal article" date="2021" name="Sci. Rep.">
        <title>The distribution of antibiotic resistance genes in chicken gut microbiota commensals.</title>
        <authorList>
            <person name="Juricova H."/>
            <person name="Matiasovicova J."/>
            <person name="Kubasova T."/>
            <person name="Cejkova D."/>
            <person name="Rychlik I."/>
        </authorList>
    </citation>
    <scope>NUCLEOTIDE SEQUENCE [LARGE SCALE GENOMIC DNA]</scope>
    <source>
        <strain evidence="8 9">An411</strain>
    </source>
</reference>
<dbReference type="EMBL" id="JACSNX010000003">
    <property type="protein sequence ID" value="MBM6850667.1"/>
    <property type="molecule type" value="Genomic_DNA"/>
</dbReference>
<keyword evidence="3 5" id="KW-0378">Hydrolase</keyword>
<dbReference type="PROSITE" id="PS00136">
    <property type="entry name" value="SUBTILASE_ASP"/>
    <property type="match status" value="1"/>
</dbReference>
<keyword evidence="9" id="KW-1185">Reference proteome</keyword>
<accession>A0ABS2FSS7</accession>
<evidence type="ECO:0000259" key="7">
    <source>
        <dbReference type="Pfam" id="PF00082"/>
    </source>
</evidence>
<dbReference type="InterPro" id="IPR015500">
    <property type="entry name" value="Peptidase_S8_subtilisin-rel"/>
</dbReference>
<dbReference type="InterPro" id="IPR051048">
    <property type="entry name" value="Peptidase_S8/S53_subtilisin"/>
</dbReference>
<dbReference type="InterPro" id="IPR034204">
    <property type="entry name" value="PfSUB1-like_cat_dom"/>
</dbReference>
<evidence type="ECO:0000256" key="5">
    <source>
        <dbReference type="PROSITE-ProRule" id="PRU01240"/>
    </source>
</evidence>
<dbReference type="PANTHER" id="PTHR43399">
    <property type="entry name" value="SUBTILISIN-RELATED"/>
    <property type="match status" value="1"/>
</dbReference>
<dbReference type="InterPro" id="IPR023827">
    <property type="entry name" value="Peptidase_S8_Asp-AS"/>
</dbReference>
<organism evidence="8 9">
    <name type="scientific">Oscillibacter valericigenes</name>
    <dbReference type="NCBI Taxonomy" id="351091"/>
    <lineage>
        <taxon>Bacteria</taxon>
        <taxon>Bacillati</taxon>
        <taxon>Bacillota</taxon>
        <taxon>Clostridia</taxon>
        <taxon>Eubacteriales</taxon>
        <taxon>Oscillospiraceae</taxon>
        <taxon>Oscillibacter</taxon>
    </lineage>
</organism>
<comment type="similarity">
    <text evidence="1 5 6">Belongs to the peptidase S8 family.</text>
</comment>
<comment type="caution">
    <text evidence="8">The sequence shown here is derived from an EMBL/GenBank/DDBJ whole genome shotgun (WGS) entry which is preliminary data.</text>
</comment>
<protein>
    <submittedName>
        <fullName evidence="8">S8 family serine peptidase</fullName>
    </submittedName>
</protein>
<keyword evidence="4 5" id="KW-0720">Serine protease</keyword>
<evidence type="ECO:0000256" key="6">
    <source>
        <dbReference type="RuleBase" id="RU003355"/>
    </source>
</evidence>
<evidence type="ECO:0000313" key="8">
    <source>
        <dbReference type="EMBL" id="MBM6850667.1"/>
    </source>
</evidence>
<name>A0ABS2FSS7_9FIRM</name>
<keyword evidence="2 5" id="KW-0645">Protease</keyword>
<dbReference type="Gene3D" id="3.40.50.200">
    <property type="entry name" value="Peptidase S8/S53 domain"/>
    <property type="match status" value="1"/>
</dbReference>
<evidence type="ECO:0000256" key="1">
    <source>
        <dbReference type="ARBA" id="ARBA00011073"/>
    </source>
</evidence>
<dbReference type="InterPro" id="IPR036852">
    <property type="entry name" value="Peptidase_S8/S53_dom_sf"/>
</dbReference>
<dbReference type="InterPro" id="IPR023828">
    <property type="entry name" value="Peptidase_S8_Ser-AS"/>
</dbReference>
<feature type="active site" description="Charge relay system" evidence="5">
    <location>
        <position position="84"/>
    </location>
</feature>
<feature type="active site" description="Charge relay system" evidence="5">
    <location>
        <position position="302"/>
    </location>
</feature>
<evidence type="ECO:0000256" key="4">
    <source>
        <dbReference type="ARBA" id="ARBA00022825"/>
    </source>
</evidence>
<proteinExistence type="inferred from homology"/>
<dbReference type="PRINTS" id="PR00723">
    <property type="entry name" value="SUBTILISIN"/>
</dbReference>
<dbReference type="Pfam" id="PF00082">
    <property type="entry name" value="Peptidase_S8"/>
    <property type="match status" value="1"/>
</dbReference>
<feature type="domain" description="Peptidase S8/S53" evidence="7">
    <location>
        <begin position="76"/>
        <end position="336"/>
    </location>
</feature>
<evidence type="ECO:0000313" key="9">
    <source>
        <dbReference type="Proteomes" id="UP000719500"/>
    </source>
</evidence>
<dbReference type="PANTHER" id="PTHR43399:SF4">
    <property type="entry name" value="CELL WALL-ASSOCIATED PROTEASE"/>
    <property type="match status" value="1"/>
</dbReference>
<dbReference type="PROSITE" id="PS00138">
    <property type="entry name" value="SUBTILASE_SER"/>
    <property type="match status" value="1"/>
</dbReference>
<feature type="active site" description="Charge relay system" evidence="5">
    <location>
        <position position="142"/>
    </location>
</feature>
<dbReference type="Proteomes" id="UP000719500">
    <property type="component" value="Unassembled WGS sequence"/>
</dbReference>